<dbReference type="Pfam" id="PF03976">
    <property type="entry name" value="PPK2"/>
    <property type="match status" value="1"/>
</dbReference>
<evidence type="ECO:0000256" key="1">
    <source>
        <dbReference type="ARBA" id="ARBA00009924"/>
    </source>
</evidence>
<dbReference type="Gene3D" id="3.40.50.300">
    <property type="entry name" value="P-loop containing nucleotide triphosphate hydrolases"/>
    <property type="match status" value="1"/>
</dbReference>
<dbReference type="GO" id="GO:0006793">
    <property type="term" value="P:phosphorus metabolic process"/>
    <property type="evidence" value="ECO:0007669"/>
    <property type="project" value="InterPro"/>
</dbReference>
<evidence type="ECO:0000256" key="4">
    <source>
        <dbReference type="RuleBase" id="RU369062"/>
    </source>
</evidence>
<dbReference type="PIRSF" id="PIRSF028756">
    <property type="entry name" value="PPK2_prd"/>
    <property type="match status" value="1"/>
</dbReference>
<dbReference type="InterPro" id="IPR022486">
    <property type="entry name" value="PPK2_PA0141"/>
</dbReference>
<dbReference type="RefSeq" id="WP_101716040.1">
    <property type="nucleotide sequence ID" value="NZ_PJRS01000001.1"/>
</dbReference>
<dbReference type="EMBL" id="PJRS01000001">
    <property type="protein sequence ID" value="PLR28914.1"/>
    <property type="molecule type" value="Genomic_DNA"/>
</dbReference>
<keyword evidence="3 4" id="KW-0418">Kinase</keyword>
<dbReference type="SUPFAM" id="SSF52540">
    <property type="entry name" value="P-loop containing nucleoside triphosphate hydrolases"/>
    <property type="match status" value="1"/>
</dbReference>
<dbReference type="InterPro" id="IPR016898">
    <property type="entry name" value="Polyphosphate_phosphotransfera"/>
</dbReference>
<name>A0A2N5DS93_9CAUL</name>
<evidence type="ECO:0000256" key="2">
    <source>
        <dbReference type="ARBA" id="ARBA00022679"/>
    </source>
</evidence>
<organism evidence="6 7">
    <name type="scientific">Caulobacter zeae</name>
    <dbReference type="NCBI Taxonomy" id="2055137"/>
    <lineage>
        <taxon>Bacteria</taxon>
        <taxon>Pseudomonadati</taxon>
        <taxon>Pseudomonadota</taxon>
        <taxon>Alphaproteobacteria</taxon>
        <taxon>Caulobacterales</taxon>
        <taxon>Caulobacteraceae</taxon>
        <taxon>Caulobacter</taxon>
    </lineage>
</organism>
<dbReference type="PANTHER" id="PTHR34383:SF1">
    <property type="entry name" value="ADP-POLYPHOSPHATE PHOSPHOTRANSFERASE"/>
    <property type="match status" value="1"/>
</dbReference>
<feature type="domain" description="Polyphosphate kinase-2-related" evidence="5">
    <location>
        <begin position="3"/>
        <end position="221"/>
    </location>
</feature>
<keyword evidence="2 4" id="KW-0808">Transferase</keyword>
<proteinExistence type="inferred from homology"/>
<dbReference type="InterPro" id="IPR022488">
    <property type="entry name" value="PPK2-related"/>
</dbReference>
<dbReference type="AlphaFoldDB" id="A0A2N5DS93"/>
<comment type="function">
    <text evidence="4">Uses inorganic polyphosphate (polyP) as a donor to convert GDP to GTP or ADP to ATP.</text>
</comment>
<dbReference type="NCBIfam" id="TIGR03707">
    <property type="entry name" value="PPK2_P_aer"/>
    <property type="match status" value="1"/>
</dbReference>
<gene>
    <name evidence="6" type="primary">ppk2</name>
    <name evidence="6" type="ORF">SGCZBJ_00280</name>
</gene>
<dbReference type="Proteomes" id="UP000234479">
    <property type="component" value="Unassembled WGS sequence"/>
</dbReference>
<evidence type="ECO:0000259" key="5">
    <source>
        <dbReference type="Pfam" id="PF03976"/>
    </source>
</evidence>
<evidence type="ECO:0000256" key="3">
    <source>
        <dbReference type="ARBA" id="ARBA00022777"/>
    </source>
</evidence>
<reference evidence="6 7" key="1">
    <citation type="submission" date="2017-12" db="EMBL/GenBank/DDBJ databases">
        <title>The genome sequence of Caulobacter sp. 410.</title>
        <authorList>
            <person name="Gao J."/>
            <person name="Mao X."/>
            <person name="Sun J."/>
        </authorList>
    </citation>
    <scope>NUCLEOTIDE SEQUENCE [LARGE SCALE GENOMIC DNA]</scope>
    <source>
        <strain evidence="6 7">410</strain>
    </source>
</reference>
<comment type="subunit">
    <text evidence="4">Homotetramer.</text>
</comment>
<protein>
    <recommendedName>
        <fullName evidence="4">ADP/GDP-polyphosphate phosphotransferase</fullName>
        <ecNumber evidence="4">2.7.4.-</ecNumber>
    </recommendedName>
    <alternativeName>
        <fullName evidence="4">Polyphosphate kinase PPK2</fullName>
    </alternativeName>
</protein>
<evidence type="ECO:0000313" key="7">
    <source>
        <dbReference type="Proteomes" id="UP000234479"/>
    </source>
</evidence>
<dbReference type="EC" id="2.7.4.-" evidence="4"/>
<keyword evidence="7" id="KW-1185">Reference proteome</keyword>
<dbReference type="InterPro" id="IPR027417">
    <property type="entry name" value="P-loop_NTPase"/>
</dbReference>
<comment type="caution">
    <text evidence="6">The sequence shown here is derived from an EMBL/GenBank/DDBJ whole genome shotgun (WGS) entry which is preliminary data.</text>
</comment>
<comment type="similarity">
    <text evidence="1 4">Belongs to the polyphosphate kinase 2 (PPK2) family. Class I subfamily.</text>
</comment>
<dbReference type="GO" id="GO:0008976">
    <property type="term" value="F:polyphosphate kinase activity"/>
    <property type="evidence" value="ECO:0007669"/>
    <property type="project" value="UniProtKB-UniRule"/>
</dbReference>
<accession>A0A2N5DS93</accession>
<evidence type="ECO:0000313" key="6">
    <source>
        <dbReference type="EMBL" id="PLR28914.1"/>
    </source>
</evidence>
<dbReference type="OrthoDB" id="9775224at2"/>
<sequence>MSKTRDYDEELRDLQIALIALQKHAIDKQWKLLAIFEGRDAAGKDGAIARITEHLHRRQTIVAALPKPSDREASEWYFQRYVEWLPACGEAVIFNRSWYNRAGVERVMGFSTPQQQEQFLRDVPGFERMLVENGMRLSKFWLDIGKDTQAERLKARRDDPLKAFKTSSLDAVAQEKWDDYTAARDDMLTRTHTEAAPWVCVRADHKKAARLNIIRWLLHAAAPSGAAGKKILKGVPEPDPEVIFRFEPAALSDGRLAR</sequence>
<dbReference type="PANTHER" id="PTHR34383">
    <property type="entry name" value="POLYPHOSPHATE:AMP PHOSPHOTRANSFERASE-RELATED"/>
    <property type="match status" value="1"/>
</dbReference>